<dbReference type="Proteomes" id="UP001286313">
    <property type="component" value="Unassembled WGS sequence"/>
</dbReference>
<keyword evidence="1" id="KW-0234">DNA repair</keyword>
<dbReference type="SUPFAM" id="SSF52540">
    <property type="entry name" value="P-loop containing nucleoside triphosphate hydrolases"/>
    <property type="match status" value="1"/>
</dbReference>
<dbReference type="GO" id="GO:0006310">
    <property type="term" value="P:DNA recombination"/>
    <property type="evidence" value="ECO:0007669"/>
    <property type="project" value="UniProtKB-KW"/>
</dbReference>
<sequence length="181" mass="20155">MSHKRAFEALDRTLKFLHNNDKLMGGVTVVLSGDFRQTLPVITRGTRADEVNACIKASQLWQQTKTLTLSTNIRVQLHGGESAGQFANQLLQVGNGQILPSSDGQIKLPFGQMIETENDLIMKVFPNFAQHFTRTAWLCERAILAPKNEAVNNINQKLLDAQPGRSPTILLSLLHLWGNRV</sequence>
<keyword evidence="1" id="KW-0547">Nucleotide-binding</keyword>
<keyword evidence="1" id="KW-0347">Helicase</keyword>
<dbReference type="Pfam" id="PF05970">
    <property type="entry name" value="PIF1"/>
    <property type="match status" value="1"/>
</dbReference>
<dbReference type="GO" id="GO:0005524">
    <property type="term" value="F:ATP binding"/>
    <property type="evidence" value="ECO:0007669"/>
    <property type="project" value="UniProtKB-KW"/>
</dbReference>
<dbReference type="GO" id="GO:0006281">
    <property type="term" value="P:DNA repair"/>
    <property type="evidence" value="ECO:0007669"/>
    <property type="project" value="UniProtKB-KW"/>
</dbReference>
<evidence type="ECO:0000313" key="3">
    <source>
        <dbReference type="EMBL" id="KAK3894453.1"/>
    </source>
</evidence>
<keyword evidence="1" id="KW-0378">Hydrolase</keyword>
<dbReference type="InterPro" id="IPR010285">
    <property type="entry name" value="DNA_helicase_pif1-like_DEAD"/>
</dbReference>
<dbReference type="EMBL" id="JAWQEG010000110">
    <property type="protein sequence ID" value="KAK3894453.1"/>
    <property type="molecule type" value="Genomic_DNA"/>
</dbReference>
<proteinExistence type="inferred from homology"/>
<gene>
    <name evidence="3" type="ORF">Pcinc_001800</name>
</gene>
<evidence type="ECO:0000259" key="2">
    <source>
        <dbReference type="Pfam" id="PF05970"/>
    </source>
</evidence>
<dbReference type="PANTHER" id="PTHR10492:SF57">
    <property type="entry name" value="ATP-DEPENDENT DNA HELICASE"/>
    <property type="match status" value="1"/>
</dbReference>
<dbReference type="InterPro" id="IPR027417">
    <property type="entry name" value="P-loop_NTPase"/>
</dbReference>
<comment type="caution">
    <text evidence="3">The sequence shown here is derived from an EMBL/GenBank/DDBJ whole genome shotgun (WGS) entry which is preliminary data.</text>
</comment>
<dbReference type="GO" id="GO:0016787">
    <property type="term" value="F:hydrolase activity"/>
    <property type="evidence" value="ECO:0007669"/>
    <property type="project" value="UniProtKB-KW"/>
</dbReference>
<keyword evidence="1" id="KW-0067">ATP-binding</keyword>
<accession>A0AAE1GQY6</accession>
<keyword evidence="1" id="KW-0233">DNA recombination</keyword>
<dbReference type="PANTHER" id="PTHR10492">
    <property type="match status" value="1"/>
</dbReference>
<name>A0AAE1GQY6_PETCI</name>
<evidence type="ECO:0000256" key="1">
    <source>
        <dbReference type="RuleBase" id="RU363044"/>
    </source>
</evidence>
<evidence type="ECO:0000313" key="4">
    <source>
        <dbReference type="Proteomes" id="UP001286313"/>
    </source>
</evidence>
<comment type="similarity">
    <text evidence="1">Belongs to the helicase family.</text>
</comment>
<dbReference type="GO" id="GO:0043139">
    <property type="term" value="F:5'-3' DNA helicase activity"/>
    <property type="evidence" value="ECO:0007669"/>
    <property type="project" value="UniProtKB-EC"/>
</dbReference>
<comment type="catalytic activity">
    <reaction evidence="1">
        <text>ATP + H2O = ADP + phosphate + H(+)</text>
        <dbReference type="Rhea" id="RHEA:13065"/>
        <dbReference type="ChEBI" id="CHEBI:15377"/>
        <dbReference type="ChEBI" id="CHEBI:15378"/>
        <dbReference type="ChEBI" id="CHEBI:30616"/>
        <dbReference type="ChEBI" id="CHEBI:43474"/>
        <dbReference type="ChEBI" id="CHEBI:456216"/>
        <dbReference type="EC" id="5.6.2.3"/>
    </reaction>
</comment>
<keyword evidence="4" id="KW-1185">Reference proteome</keyword>
<dbReference type="AlphaFoldDB" id="A0AAE1GQY6"/>
<feature type="domain" description="DNA helicase Pif1-like DEAD-box helicase" evidence="2">
    <location>
        <begin position="1"/>
        <end position="99"/>
    </location>
</feature>
<keyword evidence="1" id="KW-0227">DNA damage</keyword>
<dbReference type="EC" id="5.6.2.3" evidence="1"/>
<reference evidence="3" key="1">
    <citation type="submission" date="2023-10" db="EMBL/GenBank/DDBJ databases">
        <title>Genome assemblies of two species of porcelain crab, Petrolisthes cinctipes and Petrolisthes manimaculis (Anomura: Porcellanidae).</title>
        <authorList>
            <person name="Angst P."/>
        </authorList>
    </citation>
    <scope>NUCLEOTIDE SEQUENCE</scope>
    <source>
        <strain evidence="3">PB745_01</strain>
        <tissue evidence="3">Gill</tissue>
    </source>
</reference>
<protein>
    <recommendedName>
        <fullName evidence="1">ATP-dependent DNA helicase</fullName>
        <ecNumber evidence="1">5.6.2.3</ecNumber>
    </recommendedName>
</protein>
<organism evidence="3 4">
    <name type="scientific">Petrolisthes cinctipes</name>
    <name type="common">Flat porcelain crab</name>
    <dbReference type="NCBI Taxonomy" id="88211"/>
    <lineage>
        <taxon>Eukaryota</taxon>
        <taxon>Metazoa</taxon>
        <taxon>Ecdysozoa</taxon>
        <taxon>Arthropoda</taxon>
        <taxon>Crustacea</taxon>
        <taxon>Multicrustacea</taxon>
        <taxon>Malacostraca</taxon>
        <taxon>Eumalacostraca</taxon>
        <taxon>Eucarida</taxon>
        <taxon>Decapoda</taxon>
        <taxon>Pleocyemata</taxon>
        <taxon>Anomura</taxon>
        <taxon>Galatheoidea</taxon>
        <taxon>Porcellanidae</taxon>
        <taxon>Petrolisthes</taxon>
    </lineage>
</organism>
<comment type="cofactor">
    <cofactor evidence="1">
        <name>Mg(2+)</name>
        <dbReference type="ChEBI" id="CHEBI:18420"/>
    </cofactor>
</comment>
<dbReference type="GO" id="GO:0000723">
    <property type="term" value="P:telomere maintenance"/>
    <property type="evidence" value="ECO:0007669"/>
    <property type="project" value="InterPro"/>
</dbReference>